<dbReference type="SUPFAM" id="SSF53633">
    <property type="entry name" value="Carbamate kinase-like"/>
    <property type="match status" value="1"/>
</dbReference>
<evidence type="ECO:0000256" key="4">
    <source>
        <dbReference type="ARBA" id="ARBA00022741"/>
    </source>
</evidence>
<dbReference type="Pfam" id="PF00696">
    <property type="entry name" value="AA_kinase"/>
    <property type="match status" value="1"/>
</dbReference>
<dbReference type="GO" id="GO:0005524">
    <property type="term" value="F:ATP binding"/>
    <property type="evidence" value="ECO:0007669"/>
    <property type="project" value="UniProtKB-KW"/>
</dbReference>
<keyword evidence="6" id="KW-0067">ATP-binding</keyword>
<evidence type="ECO:0000256" key="3">
    <source>
        <dbReference type="ARBA" id="ARBA00022679"/>
    </source>
</evidence>
<protein>
    <recommendedName>
        <fullName evidence="2">aspartate kinase</fullName>
        <ecNumber evidence="2">2.7.2.4</ecNumber>
    </recommendedName>
</protein>
<evidence type="ECO:0000313" key="9">
    <source>
        <dbReference type="EMBL" id="ESK92559.1"/>
    </source>
</evidence>
<dbReference type="FunFam" id="3.30.2130.10:FF:000001">
    <property type="entry name" value="Bifunctional aspartokinase/homoserine dehydrogenase"/>
    <property type="match status" value="1"/>
</dbReference>
<organism evidence="9 10">
    <name type="scientific">Moniliophthora roreri (strain MCA 2997)</name>
    <name type="common">Cocoa frosty pod rot fungus</name>
    <name type="synonym">Crinipellis roreri</name>
    <dbReference type="NCBI Taxonomy" id="1381753"/>
    <lineage>
        <taxon>Eukaryota</taxon>
        <taxon>Fungi</taxon>
        <taxon>Dikarya</taxon>
        <taxon>Basidiomycota</taxon>
        <taxon>Agaricomycotina</taxon>
        <taxon>Agaricomycetes</taxon>
        <taxon>Agaricomycetidae</taxon>
        <taxon>Agaricales</taxon>
        <taxon>Marasmiineae</taxon>
        <taxon>Marasmiaceae</taxon>
        <taxon>Moniliophthora</taxon>
    </lineage>
</organism>
<evidence type="ECO:0000256" key="6">
    <source>
        <dbReference type="ARBA" id="ARBA00022840"/>
    </source>
</evidence>
<evidence type="ECO:0000313" key="10">
    <source>
        <dbReference type="Proteomes" id="UP000017559"/>
    </source>
</evidence>
<keyword evidence="5 9" id="KW-0418">Kinase</keyword>
<keyword evidence="3" id="KW-0808">Transferase</keyword>
<dbReference type="InterPro" id="IPR018042">
    <property type="entry name" value="Aspartate_kinase_CS"/>
</dbReference>
<keyword evidence="10" id="KW-1185">Reference proteome</keyword>
<comment type="caution">
    <text evidence="9">The sequence shown here is derived from an EMBL/GenBank/DDBJ whole genome shotgun (WGS) entry which is preliminary data.</text>
</comment>
<dbReference type="KEGG" id="mrr:Moror_4358"/>
<evidence type="ECO:0000256" key="5">
    <source>
        <dbReference type="ARBA" id="ARBA00022777"/>
    </source>
</evidence>
<dbReference type="OrthoDB" id="4323675at2759"/>
<gene>
    <name evidence="9" type="ORF">Moror_4358</name>
</gene>
<dbReference type="PROSITE" id="PS51671">
    <property type="entry name" value="ACT"/>
    <property type="match status" value="1"/>
</dbReference>
<dbReference type="GO" id="GO:0009090">
    <property type="term" value="P:homoserine biosynthetic process"/>
    <property type="evidence" value="ECO:0007669"/>
    <property type="project" value="TreeGrafter"/>
</dbReference>
<dbReference type="InterPro" id="IPR045865">
    <property type="entry name" value="ACT-like_dom_sf"/>
</dbReference>
<dbReference type="InterPro" id="IPR001341">
    <property type="entry name" value="Asp_kinase"/>
</dbReference>
<feature type="region of interest" description="Disordered" evidence="7">
    <location>
        <begin position="412"/>
        <end position="440"/>
    </location>
</feature>
<reference evidence="9 10" key="1">
    <citation type="journal article" date="2014" name="BMC Genomics">
        <title>Genome and secretome analysis of the hemibiotrophic fungal pathogen, Moniliophthora roreri, which causes frosty pod rot disease of cacao: mechanisms of the biotrophic and necrotrophic phases.</title>
        <authorList>
            <person name="Meinhardt L.W."/>
            <person name="Costa G.G.L."/>
            <person name="Thomazella D.P.T."/>
            <person name="Teixeira P.J.P.L."/>
            <person name="Carazzolle M.F."/>
            <person name="Schuster S.C."/>
            <person name="Carlson J.E."/>
            <person name="Guiltinan M.J."/>
            <person name="Mieczkowski P."/>
            <person name="Farmer A."/>
            <person name="Ramaraj T."/>
            <person name="Crozier J."/>
            <person name="Davis R.E."/>
            <person name="Shao J."/>
            <person name="Melnick R.L."/>
            <person name="Pereira G.A.G."/>
            <person name="Bailey B.A."/>
        </authorList>
    </citation>
    <scope>NUCLEOTIDE SEQUENCE [LARGE SCALE GENOMIC DNA]</scope>
    <source>
        <strain evidence="9 10">MCA 2997</strain>
    </source>
</reference>
<dbReference type="Pfam" id="PF22468">
    <property type="entry name" value="ACT_9"/>
    <property type="match status" value="1"/>
</dbReference>
<comment type="similarity">
    <text evidence="1">Belongs to the aspartokinase family.</text>
</comment>
<feature type="domain" description="ACT" evidence="8">
    <location>
        <begin position="533"/>
        <end position="604"/>
    </location>
</feature>
<dbReference type="InterPro" id="IPR002912">
    <property type="entry name" value="ACT_dom"/>
</dbReference>
<dbReference type="GO" id="GO:0009089">
    <property type="term" value="P:lysine biosynthetic process via diaminopimelate"/>
    <property type="evidence" value="ECO:0007669"/>
    <property type="project" value="TreeGrafter"/>
</dbReference>
<evidence type="ECO:0000256" key="2">
    <source>
        <dbReference type="ARBA" id="ARBA00013059"/>
    </source>
</evidence>
<keyword evidence="4" id="KW-0547">Nucleotide-binding</keyword>
<dbReference type="SUPFAM" id="SSF55021">
    <property type="entry name" value="ACT-like"/>
    <property type="match status" value="2"/>
</dbReference>
<dbReference type="GO" id="GO:0004072">
    <property type="term" value="F:aspartate kinase activity"/>
    <property type="evidence" value="ECO:0007669"/>
    <property type="project" value="UniProtKB-EC"/>
</dbReference>
<dbReference type="Proteomes" id="UP000017559">
    <property type="component" value="Unassembled WGS sequence"/>
</dbReference>
<dbReference type="PROSITE" id="PS00324">
    <property type="entry name" value="ASPARTOKINASE"/>
    <property type="match status" value="1"/>
</dbReference>
<evidence type="ECO:0000259" key="8">
    <source>
        <dbReference type="PROSITE" id="PS51671"/>
    </source>
</evidence>
<evidence type="ECO:0000256" key="1">
    <source>
        <dbReference type="ARBA" id="ARBA00010122"/>
    </source>
</evidence>
<dbReference type="Gene3D" id="3.40.1160.10">
    <property type="entry name" value="Acetylglutamate kinase-like"/>
    <property type="match status" value="1"/>
</dbReference>
<dbReference type="GO" id="GO:0005829">
    <property type="term" value="C:cytosol"/>
    <property type="evidence" value="ECO:0007669"/>
    <property type="project" value="TreeGrafter"/>
</dbReference>
<dbReference type="InterPro" id="IPR001048">
    <property type="entry name" value="Asp/Glu/Uridylate_kinase"/>
</dbReference>
<proteinExistence type="inferred from homology"/>
<dbReference type="PANTHER" id="PTHR21499">
    <property type="entry name" value="ASPARTATE KINASE"/>
    <property type="match status" value="1"/>
</dbReference>
<sequence length="607" mass="65314">MHHSVPAIPFSSKTKSQCIIIMSDTSSCSSPVSSNASLSTPPSTPPNLYQNCISPGAKWVVQKFGGTSIGKYAVKIAGDIISDYIVSNKVAVVCSARSGSTKSAGTTSLLLRAASEAVGKTRSTSKLLGKKLGGEPLTGLFGQSATTPSTPGTSTPLSRPFLWENISGSSTPNEFTSTIDIIRQEHLDAASEAIQDIDIRLELEDEITRDCDWLKSFLFASQVIDEISPRSKDIIVGLGERLACKFMTAVLRDQGVDAEYVSLEDVVPDIEEDLDSEASLGQDFYDRVAVAVGERIKQCGARVPVVTGFFGPVPGTLLKQVGRGYTDLLSGLLAVGLEASELQIWKEVDGVFTADPRKVPTARVIPMISPDEAAELTYYGSEVVHPFAMEQAIRRSIPIRIKNVENPSGHGTVIHPDLEHLEPKDETSDSPVRVHPVDDRSNKLPSAVTIKEHILVININSNRKSVSHGFLAGIFGTLDRFGVKVDLISTSEVQVSMAIEIDRFSNKVLDRLVGEMGKHGSVTVHRDMAILSLVGQHMRQLVGVAGRMFTTLGQRGVNIEMISQGASEINISCVVEGKDAVKALNLIHHSCLQISSMGVGRAGSRLF</sequence>
<dbReference type="InterPro" id="IPR054352">
    <property type="entry name" value="ACT_Aspartokinase"/>
</dbReference>
<dbReference type="AlphaFoldDB" id="V2YLH4"/>
<dbReference type="HOGENOM" id="CLU_009116_6_4_1"/>
<feature type="compositionally biased region" description="Basic and acidic residues" evidence="7">
    <location>
        <begin position="416"/>
        <end position="427"/>
    </location>
</feature>
<dbReference type="Gene3D" id="3.30.2130.10">
    <property type="entry name" value="VC0802-like"/>
    <property type="match status" value="1"/>
</dbReference>
<dbReference type="EC" id="2.7.2.4" evidence="2"/>
<name>V2YLH4_MONRO</name>
<dbReference type="NCBIfam" id="TIGR00657">
    <property type="entry name" value="asp_kinases"/>
    <property type="match status" value="1"/>
</dbReference>
<evidence type="ECO:0000256" key="7">
    <source>
        <dbReference type="SAM" id="MobiDB-lite"/>
    </source>
</evidence>
<dbReference type="STRING" id="1381753.V2YLH4"/>
<dbReference type="PANTHER" id="PTHR21499:SF59">
    <property type="entry name" value="ASPARTOKINASE"/>
    <property type="match status" value="1"/>
</dbReference>
<dbReference type="InterPro" id="IPR036393">
    <property type="entry name" value="AceGlu_kinase-like_sf"/>
</dbReference>
<accession>V2YLH4</accession>
<dbReference type="EMBL" id="AWSO01000275">
    <property type="protein sequence ID" value="ESK92559.1"/>
    <property type="molecule type" value="Genomic_DNA"/>
</dbReference>